<dbReference type="GO" id="GO:0034727">
    <property type="term" value="P:piecemeal microautophagy of the nucleus"/>
    <property type="evidence" value="ECO:0007669"/>
    <property type="project" value="TreeGrafter"/>
</dbReference>
<keyword evidence="9 12" id="KW-0472">Membrane</keyword>
<keyword evidence="8" id="KW-0445">Lipid transport</keyword>
<evidence type="ECO:0000256" key="11">
    <source>
        <dbReference type="ARBA" id="ARBA00024615"/>
    </source>
</evidence>
<dbReference type="GO" id="GO:0005789">
    <property type="term" value="C:endoplasmic reticulum membrane"/>
    <property type="evidence" value="ECO:0007669"/>
    <property type="project" value="UniProtKB-SubCell"/>
</dbReference>
<dbReference type="InterPro" id="IPR026849">
    <property type="entry name" value="ATG2"/>
</dbReference>
<evidence type="ECO:0000256" key="10">
    <source>
        <dbReference type="ARBA" id="ARBA00024479"/>
    </source>
</evidence>
<evidence type="ECO:0000256" key="2">
    <source>
        <dbReference type="ARBA" id="ARBA00004623"/>
    </source>
</evidence>
<comment type="similarity">
    <text evidence="3">Belongs to the ATG2 family.</text>
</comment>
<evidence type="ECO:0000256" key="7">
    <source>
        <dbReference type="ARBA" id="ARBA00023006"/>
    </source>
</evidence>
<dbReference type="EMBL" id="UYRR01001660">
    <property type="protein sequence ID" value="VDK18854.1"/>
    <property type="molecule type" value="Genomic_DNA"/>
</dbReference>
<dbReference type="GO" id="GO:0000045">
    <property type="term" value="P:autophagosome assembly"/>
    <property type="evidence" value="ECO:0007669"/>
    <property type="project" value="TreeGrafter"/>
</dbReference>
<evidence type="ECO:0000256" key="12">
    <source>
        <dbReference type="SAM" id="Phobius"/>
    </source>
</evidence>
<evidence type="ECO:0000256" key="1">
    <source>
        <dbReference type="ARBA" id="ARBA00004406"/>
    </source>
</evidence>
<evidence type="ECO:0000256" key="4">
    <source>
        <dbReference type="ARBA" id="ARBA00018070"/>
    </source>
</evidence>
<evidence type="ECO:0000313" key="13">
    <source>
        <dbReference type="EMBL" id="VDK18854.1"/>
    </source>
</evidence>
<comment type="catalytic activity">
    <reaction evidence="11">
        <text>a 1,2-diacyl-sn-glycero-3-phosphoethanolamine(in) = a 1,2-diacyl-sn-glycero-3-phosphoethanolamine(out)</text>
        <dbReference type="Rhea" id="RHEA:38895"/>
        <dbReference type="ChEBI" id="CHEBI:64612"/>
    </reaction>
</comment>
<dbReference type="Proteomes" id="UP000267096">
    <property type="component" value="Unassembled WGS sequence"/>
</dbReference>
<evidence type="ECO:0000256" key="6">
    <source>
        <dbReference type="ARBA" id="ARBA00022824"/>
    </source>
</evidence>
<name>A0A0M3J296_ANISI</name>
<evidence type="ECO:0000256" key="3">
    <source>
        <dbReference type="ARBA" id="ARBA00009714"/>
    </source>
</evidence>
<keyword evidence="12" id="KW-1133">Transmembrane helix</keyword>
<dbReference type="OrthoDB" id="18982at2759"/>
<dbReference type="GO" id="GO:0034045">
    <property type="term" value="C:phagophore assembly site membrane"/>
    <property type="evidence" value="ECO:0007669"/>
    <property type="project" value="UniProtKB-SubCell"/>
</dbReference>
<evidence type="ECO:0000256" key="9">
    <source>
        <dbReference type="ARBA" id="ARBA00023136"/>
    </source>
</evidence>
<dbReference type="GO" id="GO:0061709">
    <property type="term" value="P:reticulophagy"/>
    <property type="evidence" value="ECO:0007669"/>
    <property type="project" value="TreeGrafter"/>
</dbReference>
<protein>
    <recommendedName>
        <fullName evidence="4">Autophagy-related protein 2</fullName>
    </recommendedName>
</protein>
<dbReference type="GO" id="GO:0061723">
    <property type="term" value="P:glycophagy"/>
    <property type="evidence" value="ECO:0007669"/>
    <property type="project" value="TreeGrafter"/>
</dbReference>
<evidence type="ECO:0000313" key="15">
    <source>
        <dbReference type="WBParaSite" id="ASIM_0000165301-mRNA-1"/>
    </source>
</evidence>
<feature type="transmembrane region" description="Helical" evidence="12">
    <location>
        <begin position="160"/>
        <end position="193"/>
    </location>
</feature>
<reference evidence="13 14" key="2">
    <citation type="submission" date="2018-11" db="EMBL/GenBank/DDBJ databases">
        <authorList>
            <consortium name="Pathogen Informatics"/>
        </authorList>
    </citation>
    <scope>NUCLEOTIDE SEQUENCE [LARGE SCALE GENOMIC DNA]</scope>
</reference>
<gene>
    <name evidence="13" type="ORF">ASIM_LOCUS1529</name>
</gene>
<evidence type="ECO:0000256" key="5">
    <source>
        <dbReference type="ARBA" id="ARBA00022448"/>
    </source>
</evidence>
<dbReference type="AlphaFoldDB" id="A0A0M3J296"/>
<keyword evidence="12" id="KW-0812">Transmembrane</keyword>
<organism evidence="15">
    <name type="scientific">Anisakis simplex</name>
    <name type="common">Herring worm</name>
    <dbReference type="NCBI Taxonomy" id="6269"/>
    <lineage>
        <taxon>Eukaryota</taxon>
        <taxon>Metazoa</taxon>
        <taxon>Ecdysozoa</taxon>
        <taxon>Nematoda</taxon>
        <taxon>Chromadorea</taxon>
        <taxon>Rhabditida</taxon>
        <taxon>Spirurina</taxon>
        <taxon>Ascaridomorpha</taxon>
        <taxon>Ascaridoidea</taxon>
        <taxon>Anisakidae</taxon>
        <taxon>Anisakis</taxon>
        <taxon>Anisakis simplex complex</taxon>
    </lineage>
</organism>
<dbReference type="PANTHER" id="PTHR13190">
    <property type="entry name" value="AUTOPHAGY-RELATED 2, ISOFORM A"/>
    <property type="match status" value="1"/>
</dbReference>
<sequence>MPVDEYRKNDGHIVKGLQKGAESFGISTAAAAVDIAQQVVGLVQGVAELAFDIVTPDYPAYANRRRFANAISRRPPNDLREGFHMAYETVREGVTDTAQVLQLAAQEDRAEGYWPLRGLLRQVTPSILRPFVVASKATGHVLGGIKSQLKPDSHRCVIIIIIVIVIIIIIVIIIVVIIIIIIITITIVVVVIITVII</sequence>
<dbReference type="Pfam" id="PF13329">
    <property type="entry name" value="ATG2_CAD"/>
    <property type="match status" value="1"/>
</dbReference>
<dbReference type="GO" id="GO:0032266">
    <property type="term" value="F:phosphatidylinositol-3-phosphate binding"/>
    <property type="evidence" value="ECO:0007669"/>
    <property type="project" value="TreeGrafter"/>
</dbReference>
<proteinExistence type="inferred from homology"/>
<keyword evidence="5" id="KW-0813">Transport</keyword>
<comment type="subcellular location">
    <subcellularLocation>
        <location evidence="1">Endoplasmic reticulum membrane</location>
        <topology evidence="1">Peripheral membrane protein</topology>
    </subcellularLocation>
    <subcellularLocation>
        <location evidence="2">Preautophagosomal structure membrane</location>
        <topology evidence="2">Peripheral membrane protein</topology>
    </subcellularLocation>
</comment>
<keyword evidence="6" id="KW-0256">Endoplasmic reticulum</keyword>
<comment type="catalytic activity">
    <reaction evidence="10">
        <text>a 1,2-diacyl-sn-glycero-3-phospho-L-serine(in) = a 1,2-diacyl-sn-glycero-3-phospho-L-serine(out)</text>
        <dbReference type="Rhea" id="RHEA:38663"/>
        <dbReference type="ChEBI" id="CHEBI:57262"/>
    </reaction>
</comment>
<dbReference type="GO" id="GO:0006869">
    <property type="term" value="P:lipid transport"/>
    <property type="evidence" value="ECO:0007669"/>
    <property type="project" value="UniProtKB-KW"/>
</dbReference>
<keyword evidence="7" id="KW-0072">Autophagy</keyword>
<accession>A0A0M3J296</accession>
<dbReference type="GO" id="GO:0043495">
    <property type="term" value="F:protein-membrane adaptor activity"/>
    <property type="evidence" value="ECO:0007669"/>
    <property type="project" value="TreeGrafter"/>
</dbReference>
<keyword evidence="14" id="KW-1185">Reference proteome</keyword>
<dbReference type="GO" id="GO:0000422">
    <property type="term" value="P:autophagy of mitochondrion"/>
    <property type="evidence" value="ECO:0007669"/>
    <property type="project" value="TreeGrafter"/>
</dbReference>
<evidence type="ECO:0000256" key="8">
    <source>
        <dbReference type="ARBA" id="ARBA00023055"/>
    </source>
</evidence>
<reference evidence="15" key="1">
    <citation type="submission" date="2017-02" db="UniProtKB">
        <authorList>
            <consortium name="WormBaseParasite"/>
        </authorList>
    </citation>
    <scope>IDENTIFICATION</scope>
</reference>
<evidence type="ECO:0000313" key="14">
    <source>
        <dbReference type="Proteomes" id="UP000267096"/>
    </source>
</evidence>
<dbReference type="WBParaSite" id="ASIM_0000165301-mRNA-1">
    <property type="protein sequence ID" value="ASIM_0000165301-mRNA-1"/>
    <property type="gene ID" value="ASIM_0000165301"/>
</dbReference>
<dbReference type="GO" id="GO:0061908">
    <property type="term" value="C:phagophore"/>
    <property type="evidence" value="ECO:0007669"/>
    <property type="project" value="TreeGrafter"/>
</dbReference>
<dbReference type="PANTHER" id="PTHR13190:SF1">
    <property type="entry name" value="AUTOPHAGY-RELATED 2, ISOFORM A"/>
    <property type="match status" value="1"/>
</dbReference>